<feature type="domain" description="DUF5655" evidence="2">
    <location>
        <begin position="211"/>
        <end position="293"/>
    </location>
</feature>
<gene>
    <name evidence="3" type="ORF">DFR44_10581</name>
</gene>
<sequence length="317" mass="35724">MSDIRLFELNNKVASELQGEALDLEKPLQNLIEANLEPLLGVRFLSTEYSTGRVHGGRIDTLGLDENHCPVIIEYKRSVGENVINQGLFYLDWLMDHQAEFELLVLKLLGDKASTLIDWDAPRLICIAGDFTKFDAHAVQQIDRNVDLVRYRLFGQGLLLLEQVNASVSGAKARADKSRVSSKKRDKNTSTTKLSSKKSTDKSYVESVADASSDMCVLLSTVEDYIQSLGDDVVRKELKLYVAFKRLRNFASIVVQKNRLLMYLNVNPDTLALPMNARDVRKFGHWGTGDLELSIGNHEDFEMSKSLILSAYEGRHR</sequence>
<dbReference type="Proteomes" id="UP000294480">
    <property type="component" value="Unassembled WGS sequence"/>
</dbReference>
<dbReference type="GO" id="GO:0003676">
    <property type="term" value="F:nucleic acid binding"/>
    <property type="evidence" value="ECO:0007669"/>
    <property type="project" value="InterPro"/>
</dbReference>
<keyword evidence="4" id="KW-1185">Reference proteome</keyword>
<dbReference type="RefSeq" id="WP_133619349.1">
    <property type="nucleotide sequence ID" value="NZ_SNZE01000005.1"/>
</dbReference>
<dbReference type="InterPro" id="IPR011856">
    <property type="entry name" value="tRNA_endonuc-like_dom_sf"/>
</dbReference>
<dbReference type="AlphaFoldDB" id="A0A4R6Y9Q1"/>
<name>A0A4R6Y9Q1_9BURK</name>
<feature type="region of interest" description="Disordered" evidence="1">
    <location>
        <begin position="175"/>
        <end position="196"/>
    </location>
</feature>
<dbReference type="EMBL" id="SNZE01000005">
    <property type="protein sequence ID" value="TDR32194.1"/>
    <property type="molecule type" value="Genomic_DNA"/>
</dbReference>
<evidence type="ECO:0000259" key="2">
    <source>
        <dbReference type="Pfam" id="PF18899"/>
    </source>
</evidence>
<reference evidence="3 4" key="1">
    <citation type="submission" date="2019-03" db="EMBL/GenBank/DDBJ databases">
        <title>Genomic Encyclopedia of Type Strains, Phase IV (KMG-IV): sequencing the most valuable type-strain genomes for metagenomic binning, comparative biology and taxonomic classification.</title>
        <authorList>
            <person name="Goeker M."/>
        </authorList>
    </citation>
    <scope>NUCLEOTIDE SEQUENCE [LARGE SCALE GENOMIC DNA]</scope>
    <source>
        <strain evidence="3 4">DSM 102852</strain>
    </source>
</reference>
<dbReference type="Gene3D" id="3.40.1350.10">
    <property type="match status" value="1"/>
</dbReference>
<dbReference type="Pfam" id="PF18899">
    <property type="entry name" value="DUF5655"/>
    <property type="match status" value="1"/>
</dbReference>
<organism evidence="3 4">
    <name type="scientific">Hydromonas duriensis</name>
    <dbReference type="NCBI Taxonomy" id="1527608"/>
    <lineage>
        <taxon>Bacteria</taxon>
        <taxon>Pseudomonadati</taxon>
        <taxon>Pseudomonadota</taxon>
        <taxon>Betaproteobacteria</taxon>
        <taxon>Burkholderiales</taxon>
        <taxon>Burkholderiaceae</taxon>
        <taxon>Hydromonas</taxon>
    </lineage>
</organism>
<evidence type="ECO:0000256" key="1">
    <source>
        <dbReference type="SAM" id="MobiDB-lite"/>
    </source>
</evidence>
<evidence type="ECO:0000313" key="3">
    <source>
        <dbReference type="EMBL" id="TDR32194.1"/>
    </source>
</evidence>
<proteinExistence type="predicted"/>
<dbReference type="OrthoDB" id="3654724at2"/>
<accession>A0A4R6Y9Q1</accession>
<comment type="caution">
    <text evidence="3">The sequence shown here is derived from an EMBL/GenBank/DDBJ whole genome shotgun (WGS) entry which is preliminary data.</text>
</comment>
<dbReference type="InterPro" id="IPR043714">
    <property type="entry name" value="DUF5655"/>
</dbReference>
<evidence type="ECO:0000313" key="4">
    <source>
        <dbReference type="Proteomes" id="UP000294480"/>
    </source>
</evidence>
<protein>
    <submittedName>
        <fullName evidence="3">Putative transport protein</fullName>
    </submittedName>
</protein>